<dbReference type="InterPro" id="IPR006675">
    <property type="entry name" value="HDIG_dom"/>
</dbReference>
<gene>
    <name evidence="2" type="ORF">MNBD_GAMMA17-1042</name>
</gene>
<dbReference type="SUPFAM" id="SSF109604">
    <property type="entry name" value="HD-domain/PDEase-like"/>
    <property type="match status" value="1"/>
</dbReference>
<evidence type="ECO:0000313" key="2">
    <source>
        <dbReference type="EMBL" id="VAW89010.1"/>
    </source>
</evidence>
<dbReference type="PROSITE" id="PS51833">
    <property type="entry name" value="HDOD"/>
    <property type="match status" value="1"/>
</dbReference>
<reference evidence="2" key="1">
    <citation type="submission" date="2018-06" db="EMBL/GenBank/DDBJ databases">
        <authorList>
            <person name="Zhirakovskaya E."/>
        </authorList>
    </citation>
    <scope>NUCLEOTIDE SEQUENCE</scope>
</reference>
<dbReference type="PANTHER" id="PTHR33525">
    <property type="match status" value="1"/>
</dbReference>
<dbReference type="PANTHER" id="PTHR33525:SF3">
    <property type="entry name" value="RIBONUCLEASE Y"/>
    <property type="match status" value="1"/>
</dbReference>
<dbReference type="CDD" id="cd00077">
    <property type="entry name" value="HDc"/>
    <property type="match status" value="1"/>
</dbReference>
<dbReference type="AlphaFoldDB" id="A0A3B0ZIV6"/>
<protein>
    <recommendedName>
        <fullName evidence="1">HDOD domain-containing protein</fullName>
    </recommendedName>
</protein>
<name>A0A3B0ZIV6_9ZZZZ</name>
<evidence type="ECO:0000259" key="1">
    <source>
        <dbReference type="PROSITE" id="PS51833"/>
    </source>
</evidence>
<feature type="domain" description="HDOD" evidence="1">
    <location>
        <begin position="24"/>
        <end position="212"/>
    </location>
</feature>
<dbReference type="EMBL" id="UOFQ01000116">
    <property type="protein sequence ID" value="VAW89010.1"/>
    <property type="molecule type" value="Genomic_DNA"/>
</dbReference>
<accession>A0A3B0ZIV6</accession>
<sequence length="283" mass="31588">MANSLIEKFCQDLIADIKANKIILPALPEVALKARKLLNEQNTTSNQISKVISADVVITTRLLRAVNSPLYRTQGQVENVKMAITRLGNANVRSLVTSLAMEQLYQAGLSKEVKKKLKANWKHSLHVAALSFVIARDYTDMSPDEAMLSGLIHDIGALPILEYAELLPDILSNEVALDRLVFLLHTKIGHLILKKWNFPDELITVAREHENLERDSGINPDYTDIVLVANLLSHVGTNHPHTKLDWNSIPAFNRLAMTPEESIAAIKGAHEEIIEIQNIFSQE</sequence>
<dbReference type="InterPro" id="IPR013976">
    <property type="entry name" value="HDOD"/>
</dbReference>
<dbReference type="InterPro" id="IPR052340">
    <property type="entry name" value="RNase_Y/CdgJ"/>
</dbReference>
<dbReference type="NCBIfam" id="TIGR00277">
    <property type="entry name" value="HDIG"/>
    <property type="match status" value="1"/>
</dbReference>
<dbReference type="InterPro" id="IPR003607">
    <property type="entry name" value="HD/PDEase_dom"/>
</dbReference>
<dbReference type="Pfam" id="PF08668">
    <property type="entry name" value="HDOD"/>
    <property type="match status" value="1"/>
</dbReference>
<organism evidence="2">
    <name type="scientific">hydrothermal vent metagenome</name>
    <dbReference type="NCBI Taxonomy" id="652676"/>
    <lineage>
        <taxon>unclassified sequences</taxon>
        <taxon>metagenomes</taxon>
        <taxon>ecological metagenomes</taxon>
    </lineage>
</organism>
<dbReference type="Gene3D" id="1.10.3210.10">
    <property type="entry name" value="Hypothetical protein af1432"/>
    <property type="match status" value="1"/>
</dbReference>
<proteinExistence type="predicted"/>